<proteinExistence type="predicted"/>
<reference evidence="1 2" key="1">
    <citation type="journal article" date="2012" name="Proc. Natl. Acad. Sci. U.S.A.">
        <title>Comparative genomics of Ceriporiopsis subvermispora and Phanerochaete chrysosporium provide insight into selective ligninolysis.</title>
        <authorList>
            <person name="Fernandez-Fueyo E."/>
            <person name="Ruiz-Duenas F.J."/>
            <person name="Ferreira P."/>
            <person name="Floudas D."/>
            <person name="Hibbett D.S."/>
            <person name="Canessa P."/>
            <person name="Larrondo L.F."/>
            <person name="James T.Y."/>
            <person name="Seelenfreund D."/>
            <person name="Lobos S."/>
            <person name="Polanco R."/>
            <person name="Tello M."/>
            <person name="Honda Y."/>
            <person name="Watanabe T."/>
            <person name="Watanabe T."/>
            <person name="Ryu J.S."/>
            <person name="Kubicek C.P."/>
            <person name="Schmoll M."/>
            <person name="Gaskell J."/>
            <person name="Hammel K.E."/>
            <person name="St John F.J."/>
            <person name="Vanden Wymelenberg A."/>
            <person name="Sabat G."/>
            <person name="Splinter BonDurant S."/>
            <person name="Syed K."/>
            <person name="Yadav J.S."/>
            <person name="Doddapaneni H."/>
            <person name="Subramanian V."/>
            <person name="Lavin J.L."/>
            <person name="Oguiza J.A."/>
            <person name="Perez G."/>
            <person name="Pisabarro A.G."/>
            <person name="Ramirez L."/>
            <person name="Santoyo F."/>
            <person name="Master E."/>
            <person name="Coutinho P.M."/>
            <person name="Henrissat B."/>
            <person name="Lombard V."/>
            <person name="Magnuson J.K."/>
            <person name="Kuees U."/>
            <person name="Hori C."/>
            <person name="Igarashi K."/>
            <person name="Samejima M."/>
            <person name="Held B.W."/>
            <person name="Barry K.W."/>
            <person name="LaButti K.M."/>
            <person name="Lapidus A."/>
            <person name="Lindquist E.A."/>
            <person name="Lucas S.M."/>
            <person name="Riley R."/>
            <person name="Salamov A.A."/>
            <person name="Hoffmeister D."/>
            <person name="Schwenk D."/>
            <person name="Hadar Y."/>
            <person name="Yarden O."/>
            <person name="de Vries R.P."/>
            <person name="Wiebenga A."/>
            <person name="Stenlid J."/>
            <person name="Eastwood D."/>
            <person name="Grigoriev I.V."/>
            <person name="Berka R.M."/>
            <person name="Blanchette R.A."/>
            <person name="Kersten P."/>
            <person name="Martinez A.T."/>
            <person name="Vicuna R."/>
            <person name="Cullen D."/>
        </authorList>
    </citation>
    <scope>NUCLEOTIDE SEQUENCE [LARGE SCALE GENOMIC DNA]</scope>
    <source>
        <strain evidence="1 2">B</strain>
    </source>
</reference>
<dbReference type="EMBL" id="KB445825">
    <property type="protein sequence ID" value="EMD31051.1"/>
    <property type="molecule type" value="Genomic_DNA"/>
</dbReference>
<evidence type="ECO:0000313" key="2">
    <source>
        <dbReference type="Proteomes" id="UP000016930"/>
    </source>
</evidence>
<name>M2QWZ8_CERS8</name>
<sequence>MVILAPVLYHHSRPRFRAFCWVVHCLLPLPARYDTSEHQSGCLLHIQPLTKRADGSLLGYTAQLKLTSSERIKANAIQDQPRHIGRGKIEEACVHARLAAHPVIVAPMSRAQQCLFVCLRDPTPHSMPRPPWTKVATRSPDRRTRALCLPGLASRDRKYLGRSVAERELDKQPWYGRLNDIVCITACAAQGVWSSLPPCSLAQHGSARAWRGSIPGTYYVPCRATQLYSAPGTARLRFP</sequence>
<accession>M2QWZ8</accession>
<evidence type="ECO:0000313" key="1">
    <source>
        <dbReference type="EMBL" id="EMD31051.1"/>
    </source>
</evidence>
<dbReference type="HOGENOM" id="CLU_1161012_0_0_1"/>
<dbReference type="Proteomes" id="UP000016930">
    <property type="component" value="Unassembled WGS sequence"/>
</dbReference>
<gene>
    <name evidence="1" type="ORF">CERSUDRAFT_109668</name>
</gene>
<keyword evidence="2" id="KW-1185">Reference proteome</keyword>
<protein>
    <submittedName>
        <fullName evidence="1">Uncharacterized protein</fullName>
    </submittedName>
</protein>
<organism evidence="1 2">
    <name type="scientific">Ceriporiopsis subvermispora (strain B)</name>
    <name type="common">White-rot fungus</name>
    <name type="synonym">Gelatoporia subvermispora</name>
    <dbReference type="NCBI Taxonomy" id="914234"/>
    <lineage>
        <taxon>Eukaryota</taxon>
        <taxon>Fungi</taxon>
        <taxon>Dikarya</taxon>
        <taxon>Basidiomycota</taxon>
        <taxon>Agaricomycotina</taxon>
        <taxon>Agaricomycetes</taxon>
        <taxon>Polyporales</taxon>
        <taxon>Gelatoporiaceae</taxon>
        <taxon>Gelatoporia</taxon>
    </lineage>
</organism>
<dbReference type="AlphaFoldDB" id="M2QWZ8"/>